<protein>
    <submittedName>
        <fullName evidence="1">Uncharacterized protein</fullName>
    </submittedName>
</protein>
<dbReference type="EMBL" id="JAXOFX010000012">
    <property type="protein sequence ID" value="MDZ5473286.1"/>
    <property type="molecule type" value="Genomic_DNA"/>
</dbReference>
<evidence type="ECO:0000313" key="2">
    <source>
        <dbReference type="Proteomes" id="UP001290455"/>
    </source>
</evidence>
<name>A0ABU5J1K9_9BACI</name>
<organism evidence="1 2">
    <name type="scientific">Robertmurraya mangrovi</name>
    <dbReference type="NCBI Taxonomy" id="3098077"/>
    <lineage>
        <taxon>Bacteria</taxon>
        <taxon>Bacillati</taxon>
        <taxon>Bacillota</taxon>
        <taxon>Bacilli</taxon>
        <taxon>Bacillales</taxon>
        <taxon>Bacillaceae</taxon>
        <taxon>Robertmurraya</taxon>
    </lineage>
</organism>
<gene>
    <name evidence="1" type="ORF">SM124_16330</name>
</gene>
<dbReference type="RefSeq" id="WP_322447583.1">
    <property type="nucleotide sequence ID" value="NZ_JAXOFX010000012.1"/>
</dbReference>
<evidence type="ECO:0000313" key="1">
    <source>
        <dbReference type="EMBL" id="MDZ5473286.1"/>
    </source>
</evidence>
<dbReference type="Proteomes" id="UP001290455">
    <property type="component" value="Unassembled WGS sequence"/>
</dbReference>
<proteinExistence type="predicted"/>
<reference evidence="1 2" key="1">
    <citation type="submission" date="2023-11" db="EMBL/GenBank/DDBJ databases">
        <title>Bacillus jintuensis, isolated from a mudflat on the Beibu Gulf coast.</title>
        <authorList>
            <person name="Li M."/>
        </authorList>
    </citation>
    <scope>NUCLEOTIDE SEQUENCE [LARGE SCALE GENOMIC DNA]</scope>
    <source>
        <strain evidence="1 2">31A1R</strain>
    </source>
</reference>
<keyword evidence="2" id="KW-1185">Reference proteome</keyword>
<accession>A0ABU5J1K9</accession>
<sequence>MGIIKENCKVLRHEATLAINQTPGEYTYFTDLTENHYKAMIDVNIQSATGQSPNSQLIVTPRNGSPRIINFTESVVIQIEDVRTVALSTTNIVGGSMNIIKDFCICCPDSSEVRRHEGTFSFRSGNFLFTDLTENHYKAMFVVNGTLEGQVVVTPRIGNPTTITLPPDAESAIQIEDAQSVSIRTRATEFAPNTVQIIKDFCISCP</sequence>
<comment type="caution">
    <text evidence="1">The sequence shown here is derived from an EMBL/GenBank/DDBJ whole genome shotgun (WGS) entry which is preliminary data.</text>
</comment>